<comment type="caution">
    <text evidence="1">The sequence shown here is derived from an EMBL/GenBank/DDBJ whole genome shotgun (WGS) entry which is preliminary data.</text>
</comment>
<dbReference type="Proteomes" id="UP000285744">
    <property type="component" value="Unassembled WGS sequence"/>
</dbReference>
<protein>
    <submittedName>
        <fullName evidence="1">Uncharacterized protein</fullName>
    </submittedName>
</protein>
<accession>A0A420EWV6</accession>
<organism evidence="1 2">
    <name type="scientific">Micromonospora globbae</name>
    <dbReference type="NCBI Taxonomy" id="1894969"/>
    <lineage>
        <taxon>Bacteria</taxon>
        <taxon>Bacillati</taxon>
        <taxon>Actinomycetota</taxon>
        <taxon>Actinomycetes</taxon>
        <taxon>Micromonosporales</taxon>
        <taxon>Micromonosporaceae</taxon>
        <taxon>Micromonospora</taxon>
    </lineage>
</organism>
<name>A0A420EWV6_9ACTN</name>
<sequence>MPTDAAIAERRALALAVVDRHAADARDAGRDRIDVGAAHNAYVSAHRERFTQGRDTRTVDPDPRILPASDFAALAAEHLAGRLVVVGARQYVNFA</sequence>
<evidence type="ECO:0000313" key="1">
    <source>
        <dbReference type="EMBL" id="RKF25235.1"/>
    </source>
</evidence>
<evidence type="ECO:0000313" key="2">
    <source>
        <dbReference type="Proteomes" id="UP000285744"/>
    </source>
</evidence>
<gene>
    <name evidence="1" type="ORF">D7I43_22540</name>
</gene>
<proteinExistence type="predicted"/>
<dbReference type="AlphaFoldDB" id="A0A420EWV6"/>
<reference evidence="1 2" key="1">
    <citation type="journal article" date="2018" name="Int. J. Syst. Evol. Microbiol.">
        <title>Micromonospora globbae sp. nov., an endophytic actinomycete isolated from roots of Globba winitii C. H. Wright.</title>
        <authorList>
            <person name="Kuncharoen N."/>
            <person name="Pittayakhajonwut P."/>
            <person name="Tanasupawat S."/>
        </authorList>
    </citation>
    <scope>NUCLEOTIDE SEQUENCE [LARGE SCALE GENOMIC DNA]</scope>
    <source>
        <strain evidence="1 2">WPS1-2</strain>
    </source>
</reference>
<dbReference type="EMBL" id="RAQQ01000017">
    <property type="protein sequence ID" value="RKF25235.1"/>
    <property type="molecule type" value="Genomic_DNA"/>
</dbReference>